<dbReference type="GO" id="GO:0008270">
    <property type="term" value="F:zinc ion binding"/>
    <property type="evidence" value="ECO:0007669"/>
    <property type="project" value="UniProtKB-KW"/>
</dbReference>
<evidence type="ECO:0000256" key="2">
    <source>
        <dbReference type="ARBA" id="ARBA00022771"/>
    </source>
</evidence>
<dbReference type="SUPFAM" id="SSF144232">
    <property type="entry name" value="HIT/MYND zinc finger-like"/>
    <property type="match status" value="1"/>
</dbReference>
<comment type="caution">
    <text evidence="6">The sequence shown here is derived from an EMBL/GenBank/DDBJ whole genome shotgun (WGS) entry which is preliminary data.</text>
</comment>
<dbReference type="PROSITE" id="PS50865">
    <property type="entry name" value="ZF_MYND_2"/>
    <property type="match status" value="1"/>
</dbReference>
<dbReference type="RefSeq" id="XP_037223706.1">
    <property type="nucleotide sequence ID" value="XM_037360821.1"/>
</dbReference>
<feature type="domain" description="MYND-type" evidence="5">
    <location>
        <begin position="425"/>
        <end position="466"/>
    </location>
</feature>
<dbReference type="Proteomes" id="UP000636479">
    <property type="component" value="Unassembled WGS sequence"/>
</dbReference>
<reference evidence="6" key="1">
    <citation type="submission" date="2020-05" db="EMBL/GenBank/DDBJ databases">
        <title>Mycena genomes resolve the evolution of fungal bioluminescence.</title>
        <authorList>
            <person name="Tsai I.J."/>
        </authorList>
    </citation>
    <scope>NUCLEOTIDE SEQUENCE</scope>
    <source>
        <strain evidence="6">171206Taipei</strain>
    </source>
</reference>
<proteinExistence type="predicted"/>
<dbReference type="EMBL" id="JACAZF010000003">
    <property type="protein sequence ID" value="KAF7310256.1"/>
    <property type="molecule type" value="Genomic_DNA"/>
</dbReference>
<dbReference type="GeneID" id="59343337"/>
<name>A0A8H6T4T6_9AGAR</name>
<sequence length="678" mass="75038">MHDSLRLSKMHRLPLRLKIAAEKALSRGPGMMAGLDVLAATDTKEHGALLLPVFYALLDTAILPELRATGFVEGNRDATQTYATCALRGIDGMQRVTHAITATALPAIWRRCWAWVDFLTEYTPVLSLPWSRTDTATRPGALPALWLRIFTHFLDHCVALKSAVFGETRGFRVMVGEAWAHFVHADPDNAAGLRNVAVTLTLIMNSPDADVVKDVAEGAGGKRALATLIVHDLYNEWPDAKPATSASFRRAASLFAFMRLALDHGLTAALQEEEIVAALTTACTSMSVATPGDGMRAELMYDALSLLVRVLDGPWPQVRAAEAIEEGLFAVLHTMTRWASPANTTLMLKLFRDTLPPLLPLRPVAAVLQEALLEVRDLDSAFCIRSPELFRAWERLSEQAVTRVVLFNAYKDRGSQTALVACSNLECCNIWERHAMKQCAGCRRRLYCSRLCQRQDWRYGKHRRYPIVRATDFKYPLVFITAAARDILAHHADREFAIAVLNHEYRVQRSSLATHILRWLLTNRNPNSELVVRWAYRYENFQANNDRFLVANTTVIALQMTPYAGFYGSPGSGTPMRRAFDAGRVMLHVLDLNIPTAAHDTRSYALLLHSATGTLFAGLRRLGADIMAAGGSAADVESYAPQIAALVEQDALVAHSAVWDLQPVSAAHTLMHTLGIII</sequence>
<dbReference type="OrthoDB" id="3059234at2759"/>
<gene>
    <name evidence="6" type="ORF">MIND_00399500</name>
</gene>
<dbReference type="Gene3D" id="6.10.140.2220">
    <property type="match status" value="1"/>
</dbReference>
<dbReference type="InterPro" id="IPR002893">
    <property type="entry name" value="Znf_MYND"/>
</dbReference>
<accession>A0A8H6T4T6</accession>
<evidence type="ECO:0000256" key="1">
    <source>
        <dbReference type="ARBA" id="ARBA00022723"/>
    </source>
</evidence>
<evidence type="ECO:0000256" key="4">
    <source>
        <dbReference type="PROSITE-ProRule" id="PRU00134"/>
    </source>
</evidence>
<evidence type="ECO:0000313" key="6">
    <source>
        <dbReference type="EMBL" id="KAF7310256.1"/>
    </source>
</evidence>
<keyword evidence="2 4" id="KW-0863">Zinc-finger</keyword>
<keyword evidence="7" id="KW-1185">Reference proteome</keyword>
<keyword evidence="3" id="KW-0862">Zinc</keyword>
<protein>
    <submittedName>
        <fullName evidence="6">MYND-type domain-containing protein</fullName>
    </submittedName>
</protein>
<evidence type="ECO:0000259" key="5">
    <source>
        <dbReference type="PROSITE" id="PS50865"/>
    </source>
</evidence>
<evidence type="ECO:0000256" key="3">
    <source>
        <dbReference type="ARBA" id="ARBA00022833"/>
    </source>
</evidence>
<keyword evidence="1" id="KW-0479">Metal-binding</keyword>
<organism evidence="6 7">
    <name type="scientific">Mycena indigotica</name>
    <dbReference type="NCBI Taxonomy" id="2126181"/>
    <lineage>
        <taxon>Eukaryota</taxon>
        <taxon>Fungi</taxon>
        <taxon>Dikarya</taxon>
        <taxon>Basidiomycota</taxon>
        <taxon>Agaricomycotina</taxon>
        <taxon>Agaricomycetes</taxon>
        <taxon>Agaricomycetidae</taxon>
        <taxon>Agaricales</taxon>
        <taxon>Marasmiineae</taxon>
        <taxon>Mycenaceae</taxon>
        <taxon>Mycena</taxon>
    </lineage>
</organism>
<dbReference type="AlphaFoldDB" id="A0A8H6T4T6"/>
<evidence type="ECO:0000313" key="7">
    <source>
        <dbReference type="Proteomes" id="UP000636479"/>
    </source>
</evidence>